<dbReference type="EMBL" id="CP036274">
    <property type="protein sequence ID" value="QDU28210.1"/>
    <property type="molecule type" value="Genomic_DNA"/>
</dbReference>
<proteinExistence type="predicted"/>
<dbReference type="InterPro" id="IPR013039">
    <property type="entry name" value="DUF1588"/>
</dbReference>
<dbReference type="InterPro" id="IPR013042">
    <property type="entry name" value="DUF1592"/>
</dbReference>
<dbReference type="KEGG" id="aagg:ETAA8_33100"/>
<reference evidence="7 8" key="1">
    <citation type="submission" date="2019-02" db="EMBL/GenBank/DDBJ databases">
        <title>Deep-cultivation of Planctomycetes and their phenomic and genomic characterization uncovers novel biology.</title>
        <authorList>
            <person name="Wiegand S."/>
            <person name="Jogler M."/>
            <person name="Boedeker C."/>
            <person name="Pinto D."/>
            <person name="Vollmers J."/>
            <person name="Rivas-Marin E."/>
            <person name="Kohn T."/>
            <person name="Peeters S.H."/>
            <person name="Heuer A."/>
            <person name="Rast P."/>
            <person name="Oberbeckmann S."/>
            <person name="Bunk B."/>
            <person name="Jeske O."/>
            <person name="Meyerdierks A."/>
            <person name="Storesund J.E."/>
            <person name="Kallscheuer N."/>
            <person name="Luecker S."/>
            <person name="Lage O.M."/>
            <person name="Pohl T."/>
            <person name="Merkel B.J."/>
            <person name="Hornburger P."/>
            <person name="Mueller R.-W."/>
            <person name="Bruemmer F."/>
            <person name="Labrenz M."/>
            <person name="Spormann A.M."/>
            <person name="Op den Camp H."/>
            <person name="Overmann J."/>
            <person name="Amann R."/>
            <person name="Jetten M.S.M."/>
            <person name="Mascher T."/>
            <person name="Medema M.H."/>
            <person name="Devos D.P."/>
            <person name="Kaster A.-K."/>
            <person name="Ovreas L."/>
            <person name="Rohde M."/>
            <person name="Galperin M.Y."/>
            <person name="Jogler C."/>
        </authorList>
    </citation>
    <scope>NUCLEOTIDE SEQUENCE [LARGE SCALE GENOMIC DNA]</scope>
    <source>
        <strain evidence="7 8">ETA_A8</strain>
    </source>
</reference>
<dbReference type="Proteomes" id="UP000315017">
    <property type="component" value="Chromosome"/>
</dbReference>
<evidence type="ECO:0000259" key="6">
    <source>
        <dbReference type="Pfam" id="PF07637"/>
    </source>
</evidence>
<dbReference type="Pfam" id="PF07627">
    <property type="entry name" value="PSCyt3"/>
    <property type="match status" value="1"/>
</dbReference>
<feature type="domain" description="DUF1592" evidence="4">
    <location>
        <begin position="450"/>
        <end position="575"/>
    </location>
</feature>
<name>A0A517YDA0_9BACT</name>
<dbReference type="Pfam" id="PF07624">
    <property type="entry name" value="PSD2"/>
    <property type="match status" value="1"/>
</dbReference>
<evidence type="ECO:0000259" key="3">
    <source>
        <dbReference type="Pfam" id="PF07627"/>
    </source>
</evidence>
<dbReference type="InterPro" id="IPR011478">
    <property type="entry name" value="DUF1585"/>
</dbReference>
<feature type="domain" description="DUF1595" evidence="6">
    <location>
        <begin position="379"/>
        <end position="439"/>
    </location>
</feature>
<evidence type="ECO:0000313" key="8">
    <source>
        <dbReference type="Proteomes" id="UP000315017"/>
    </source>
</evidence>
<protein>
    <recommendedName>
        <fullName evidence="9">DUF1592 domain-containing protein</fullName>
    </recommendedName>
</protein>
<dbReference type="Pfam" id="PF07631">
    <property type="entry name" value="PSD4"/>
    <property type="match status" value="1"/>
</dbReference>
<organism evidence="7 8">
    <name type="scientific">Anatilimnocola aggregata</name>
    <dbReference type="NCBI Taxonomy" id="2528021"/>
    <lineage>
        <taxon>Bacteria</taxon>
        <taxon>Pseudomonadati</taxon>
        <taxon>Planctomycetota</taxon>
        <taxon>Planctomycetia</taxon>
        <taxon>Pirellulales</taxon>
        <taxon>Pirellulaceae</taxon>
        <taxon>Anatilimnocola</taxon>
    </lineage>
</organism>
<evidence type="ECO:0000259" key="4">
    <source>
        <dbReference type="Pfam" id="PF07631"/>
    </source>
</evidence>
<accession>A0A517YDA0</accession>
<dbReference type="Pfam" id="PF07626">
    <property type="entry name" value="PSD3"/>
    <property type="match status" value="1"/>
</dbReference>
<evidence type="ECO:0000313" key="7">
    <source>
        <dbReference type="EMBL" id="QDU28210.1"/>
    </source>
</evidence>
<dbReference type="Pfam" id="PF07637">
    <property type="entry name" value="PSD5"/>
    <property type="match status" value="1"/>
</dbReference>
<dbReference type="InterPro" id="IPR011429">
    <property type="entry name" value="Cyt_c_Planctomycete-type"/>
</dbReference>
<feature type="domain" description="DUF1585" evidence="1">
    <location>
        <begin position="715"/>
        <end position="787"/>
    </location>
</feature>
<evidence type="ECO:0000259" key="2">
    <source>
        <dbReference type="Pfam" id="PF07626"/>
    </source>
</evidence>
<feature type="domain" description="DUF1587" evidence="2">
    <location>
        <begin position="120"/>
        <end position="184"/>
    </location>
</feature>
<sequence>MLLIALIGNCFAANTWAIEPAGYEQQVLPFFQKYCLRCHNDKEQQGEFRLDTLSRDFTVEDKAQRWGEVVFRMNSAEMPPRNELQPQAEELGKVVDWLAARLKEGEAARMAKRGPVSHYRLSREEYGNTVYDLLGVYYDVNLPGAFNEDPRWHGFERIGSMLSLSPSHVDRYFKAAEIVLDRAFPAQPPKIAKGRRDANEGRESWLAERGITGRVRWPLWPEKGIGAITTSVPGTYRIRMQLSGLQPPNGRTPHLSLWHQQLKRSVFDQDILAPEDKPVILDFELDLSPGSLSIVNEVPRAFTDVGNHTLNVLNGGGSVFTSSRETRHLNPTGYKLFDDQGQALYPLLLLDWVEWEGPLTSEADLQKREGLIPATQLEAREGLRKLATRAWRRPVADAELDRYLKVVDDELAAGEKFPIAYRAAMVGVLTSKNFYYLEEGSPEQRRDKVNDWELASRLSYFIWGSMPDEEMFAAARSGQLHQPEVLRGQLARLLADPKSERFAESFPRQWLQLHRVGIFPPDPRLFPDYDNWLQTSMVLETTHFFGEVLNKNLSLAEFLDSDWTMVNPRLALHYKLPPLHESGMQRVALRPEDHRGGLLTQAAVLMLTSDGTRHRPVHRGVWVSEAIFGRTPPPPPPNVEPLAPTPSNQTKATIRMQLDAHATHATCASCHQKIDPLGFAFENFDAIGQWRTEEVVPAGKGANPPVNATGKLPGGRSFNGAAEFKQLLKQDIDPFAEAFVEQLATFALRRVMTIDDRAQLKLIAANSKKDDYRLRAVIENFVTSDLFQKR</sequence>
<evidence type="ECO:0008006" key="9">
    <source>
        <dbReference type="Google" id="ProtNLM"/>
    </source>
</evidence>
<keyword evidence="8" id="KW-1185">Reference proteome</keyword>
<dbReference type="AlphaFoldDB" id="A0A517YDA0"/>
<gene>
    <name evidence="7" type="ORF">ETAA8_33100</name>
</gene>
<dbReference type="InterPro" id="IPR013036">
    <property type="entry name" value="DUF1587"/>
</dbReference>
<feature type="domain" description="Cytochrome C Planctomycete-type" evidence="5">
    <location>
        <begin position="35"/>
        <end position="81"/>
    </location>
</feature>
<evidence type="ECO:0000259" key="5">
    <source>
        <dbReference type="Pfam" id="PF07635"/>
    </source>
</evidence>
<dbReference type="InterPro" id="IPR013043">
    <property type="entry name" value="DUF1595"/>
</dbReference>
<evidence type="ECO:0000259" key="1">
    <source>
        <dbReference type="Pfam" id="PF07624"/>
    </source>
</evidence>
<dbReference type="Pfam" id="PF07635">
    <property type="entry name" value="PSCyt1"/>
    <property type="match status" value="1"/>
</dbReference>
<feature type="domain" description="DUF1588" evidence="3">
    <location>
        <begin position="595"/>
        <end position="694"/>
    </location>
</feature>